<evidence type="ECO:0000256" key="2">
    <source>
        <dbReference type="SAM" id="Phobius"/>
    </source>
</evidence>
<gene>
    <name evidence="3" type="ORF">OCTVUL_1B027370</name>
</gene>
<evidence type="ECO:0000313" key="4">
    <source>
        <dbReference type="Proteomes" id="UP001162480"/>
    </source>
</evidence>
<organism evidence="3 4">
    <name type="scientific">Octopus vulgaris</name>
    <name type="common">Common octopus</name>
    <dbReference type="NCBI Taxonomy" id="6645"/>
    <lineage>
        <taxon>Eukaryota</taxon>
        <taxon>Metazoa</taxon>
        <taxon>Spiralia</taxon>
        <taxon>Lophotrochozoa</taxon>
        <taxon>Mollusca</taxon>
        <taxon>Cephalopoda</taxon>
        <taxon>Coleoidea</taxon>
        <taxon>Octopodiformes</taxon>
        <taxon>Octopoda</taxon>
        <taxon>Incirrata</taxon>
        <taxon>Octopodidae</taxon>
        <taxon>Octopus</taxon>
    </lineage>
</organism>
<keyword evidence="2" id="KW-0812">Transmembrane</keyword>
<sequence length="270" mass="31074">MVMIVLVDLIEIQNSWKIAMAFNPKEYLSKNWINLLILAFVVVIFGMGIAKLRESRTFTDTSTPESIARKRFPGYFRTKEEQKELENIYRKNAVVTLCCKPNGSWITPTQMEDVTGRMRDIAQFENGHQFYYTNNQCKQIDNCDLCKCQAMEVLVSLVYEKINEVDIGICGRNFWYGNCAAERVTTSYTSVELQRNQTAKDRDSFGNDRSLSGKIDVMTAIRGGIISRDASNIRKAQSVQKEQYDRKHDQQQFSNGNKVLLRTSDYHEAP</sequence>
<proteinExistence type="predicted"/>
<name>A0AA36FGR6_OCTVU</name>
<dbReference type="Proteomes" id="UP001162480">
    <property type="component" value="Chromosome 15"/>
</dbReference>
<accession>A0AA36FGR6</accession>
<dbReference type="AlphaFoldDB" id="A0AA36FGR6"/>
<evidence type="ECO:0000256" key="1">
    <source>
        <dbReference type="SAM" id="MobiDB-lite"/>
    </source>
</evidence>
<keyword evidence="4" id="KW-1185">Reference proteome</keyword>
<protein>
    <submittedName>
        <fullName evidence="3">Uncharacterized protein</fullName>
    </submittedName>
</protein>
<keyword evidence="2" id="KW-0472">Membrane</keyword>
<feature type="transmembrane region" description="Helical" evidence="2">
    <location>
        <begin position="32"/>
        <end position="50"/>
    </location>
</feature>
<feature type="region of interest" description="Disordered" evidence="1">
    <location>
        <begin position="242"/>
        <end position="270"/>
    </location>
</feature>
<evidence type="ECO:0000313" key="3">
    <source>
        <dbReference type="EMBL" id="CAI9733838.1"/>
    </source>
</evidence>
<reference evidence="3" key="1">
    <citation type="submission" date="2023-08" db="EMBL/GenBank/DDBJ databases">
        <authorList>
            <person name="Alioto T."/>
            <person name="Alioto T."/>
            <person name="Gomez Garrido J."/>
        </authorList>
    </citation>
    <scope>NUCLEOTIDE SEQUENCE</scope>
</reference>
<dbReference type="EMBL" id="OX597828">
    <property type="protein sequence ID" value="CAI9733838.1"/>
    <property type="molecule type" value="Genomic_DNA"/>
</dbReference>
<keyword evidence="2" id="KW-1133">Transmembrane helix</keyword>